<organism evidence="12 13">
    <name type="scientific">Paramicrosporidium saccamoebae</name>
    <dbReference type="NCBI Taxonomy" id="1246581"/>
    <lineage>
        <taxon>Eukaryota</taxon>
        <taxon>Fungi</taxon>
        <taxon>Fungi incertae sedis</taxon>
        <taxon>Cryptomycota</taxon>
        <taxon>Cryptomycota incertae sedis</taxon>
        <taxon>Paramicrosporidium</taxon>
    </lineage>
</organism>
<dbReference type="InterPro" id="IPR002467">
    <property type="entry name" value="Pept_M24A_MAP1"/>
</dbReference>
<comment type="function">
    <text evidence="8 10">Cotranslationally removes the N-terminal methionine from nascent proteins. The N-terminal methionine is often cleaved when the second residue in the primary sequence is small and uncharged (Met-Ala-, Cys, Gly, Pro, Ser, Thr, or Val).</text>
</comment>
<feature type="binding site" evidence="8">
    <location>
        <position position="211"/>
    </location>
    <ligand>
        <name>Zn(2+)</name>
        <dbReference type="ChEBI" id="CHEBI:29105"/>
        <label>4</label>
        <note>catalytic</note>
    </ligand>
</feature>
<feature type="binding site" evidence="8">
    <location>
        <position position="307"/>
    </location>
    <ligand>
        <name>Zn(2+)</name>
        <dbReference type="ChEBI" id="CHEBI:29105"/>
        <label>4</label>
        <note>catalytic</note>
    </ligand>
</feature>
<dbReference type="NCBIfam" id="TIGR00500">
    <property type="entry name" value="met_pdase_I"/>
    <property type="match status" value="1"/>
</dbReference>
<evidence type="ECO:0000256" key="9">
    <source>
        <dbReference type="PROSITE-ProRule" id="PRU01357"/>
    </source>
</evidence>
<evidence type="ECO:0000256" key="3">
    <source>
        <dbReference type="ARBA" id="ARBA00022670"/>
    </source>
</evidence>
<comment type="similarity">
    <text evidence="8 9">Belongs to the peptidase M24A family. Methionine aminopeptidase type 1 subfamily.</text>
</comment>
<keyword evidence="6 8" id="KW-0378">Hydrolase</keyword>
<gene>
    <name evidence="12" type="ORF">PSACC_02220</name>
</gene>
<dbReference type="PANTHER" id="PTHR43330">
    <property type="entry name" value="METHIONINE AMINOPEPTIDASE"/>
    <property type="match status" value="1"/>
</dbReference>
<dbReference type="GO" id="GO:0003729">
    <property type="term" value="F:mRNA binding"/>
    <property type="evidence" value="ECO:0007669"/>
    <property type="project" value="EnsemblFungi"/>
</dbReference>
<dbReference type="PANTHER" id="PTHR43330:SF7">
    <property type="entry name" value="METHIONINE AMINOPEPTIDASE 1"/>
    <property type="match status" value="1"/>
</dbReference>
<protein>
    <recommendedName>
        <fullName evidence="10">Methionine aminopeptidase</fullName>
        <ecNumber evidence="10">3.4.11.18</ecNumber>
    </recommendedName>
</protein>
<dbReference type="AlphaFoldDB" id="A0A2H9TJW0"/>
<feature type="binding site" evidence="8">
    <location>
        <position position="200"/>
    </location>
    <ligand>
        <name>Zn(2+)</name>
        <dbReference type="ChEBI" id="CHEBI:29105"/>
        <label>3</label>
    </ligand>
</feature>
<evidence type="ECO:0000256" key="8">
    <source>
        <dbReference type="HAMAP-Rule" id="MF_03174"/>
    </source>
</evidence>
<feature type="binding site" evidence="8">
    <location>
        <position position="183"/>
    </location>
    <ligand>
        <name>a protein</name>
        <dbReference type="ChEBI" id="CHEBI:16541"/>
    </ligand>
    <ligandPart>
        <name>N-terminal L-methionine residue</name>
        <dbReference type="ChEBI" id="CHEBI:64731"/>
    </ligandPart>
</feature>
<dbReference type="Gene3D" id="3.90.230.10">
    <property type="entry name" value="Creatinase/methionine aminopeptidase superfamily"/>
    <property type="match status" value="1"/>
</dbReference>
<keyword evidence="5 9" id="KW-0863">Zinc-finger</keyword>
<comment type="caution">
    <text evidence="12">The sequence shown here is derived from an EMBL/GenBank/DDBJ whole genome shotgun (WGS) entry which is preliminary data.</text>
</comment>
<dbReference type="GO" id="GO:0070006">
    <property type="term" value="F:metalloaminopeptidase activity"/>
    <property type="evidence" value="ECO:0007669"/>
    <property type="project" value="UniProtKB-UniRule"/>
</dbReference>
<feature type="binding site" evidence="8">
    <location>
        <position position="338"/>
    </location>
    <ligand>
        <name>Zn(2+)</name>
        <dbReference type="ChEBI" id="CHEBI:29105"/>
        <label>4</label>
        <note>catalytic</note>
    </ligand>
</feature>
<comment type="catalytic activity">
    <reaction evidence="8 10">
        <text>Release of N-terminal amino acids, preferentially methionine, from peptides and arylamides.</text>
        <dbReference type="EC" id="3.4.11.18"/>
    </reaction>
</comment>
<feature type="binding site" evidence="8">
    <location>
        <position position="338"/>
    </location>
    <ligand>
        <name>Zn(2+)</name>
        <dbReference type="ChEBI" id="CHEBI:29105"/>
        <label>3</label>
    </ligand>
</feature>
<comment type="cofactor">
    <cofactor evidence="8">
        <name>Zn(2+)</name>
        <dbReference type="ChEBI" id="CHEBI:29105"/>
    </cofactor>
    <cofactor evidence="8">
        <name>Co(2+)</name>
        <dbReference type="ChEBI" id="CHEBI:48828"/>
    </cofactor>
    <cofactor evidence="8">
        <name>Mn(2+)</name>
        <dbReference type="ChEBI" id="CHEBI:29035"/>
    </cofactor>
    <cofactor evidence="8">
        <name>Fe(2+)</name>
        <dbReference type="ChEBI" id="CHEBI:29033"/>
    </cofactor>
    <text evidence="8">Binds 2 divalent metal cations per subunit. Has a high-affinity and a low affinity metal-binding site. The true nature of the physiological cofactor is under debate. The enzyme is active with zinc, cobalt, manganese or divalent iron ions. Has high activity with zinc; zinc cofactor is transferred into the active site region by the ZNG1 zinc chaperone.</text>
</comment>
<evidence type="ECO:0000313" key="13">
    <source>
        <dbReference type="Proteomes" id="UP000240830"/>
    </source>
</evidence>
<evidence type="ECO:0000256" key="10">
    <source>
        <dbReference type="RuleBase" id="RU003653"/>
    </source>
</evidence>
<comment type="subcellular location">
    <subcellularLocation>
        <location evidence="8">Cytoplasm</location>
    </subcellularLocation>
</comment>
<evidence type="ECO:0000313" key="12">
    <source>
        <dbReference type="EMBL" id="PJF17930.1"/>
    </source>
</evidence>
<dbReference type="GO" id="GO:0022626">
    <property type="term" value="C:cytosolic ribosome"/>
    <property type="evidence" value="ECO:0007669"/>
    <property type="project" value="EnsemblFungi"/>
</dbReference>
<dbReference type="EC" id="3.4.11.18" evidence="10"/>
<dbReference type="GO" id="GO:0016485">
    <property type="term" value="P:protein processing"/>
    <property type="evidence" value="ECO:0007669"/>
    <property type="project" value="EnsemblFungi"/>
</dbReference>
<dbReference type="InterPro" id="IPR031615">
    <property type="entry name" value="Zfn-C6H2"/>
</dbReference>
<evidence type="ECO:0000256" key="4">
    <source>
        <dbReference type="ARBA" id="ARBA00022723"/>
    </source>
</evidence>
<evidence type="ECO:0000256" key="1">
    <source>
        <dbReference type="ARBA" id="ARBA00022438"/>
    </source>
</evidence>
<dbReference type="GO" id="GO:0010629">
    <property type="term" value="P:negative regulation of gene expression"/>
    <property type="evidence" value="ECO:0007669"/>
    <property type="project" value="EnsemblFungi"/>
</dbReference>
<evidence type="ECO:0000256" key="6">
    <source>
        <dbReference type="ARBA" id="ARBA00022801"/>
    </source>
</evidence>
<dbReference type="Proteomes" id="UP000240830">
    <property type="component" value="Unassembled WGS sequence"/>
</dbReference>
<dbReference type="InterPro" id="IPR036005">
    <property type="entry name" value="Creatinase/aminopeptidase-like"/>
</dbReference>
<keyword evidence="3 8" id="KW-0645">Protease</keyword>
<keyword evidence="1 8" id="KW-0031">Aminopeptidase</keyword>
<dbReference type="PROSITE" id="PS00680">
    <property type="entry name" value="MAP_1"/>
    <property type="match status" value="1"/>
</dbReference>
<dbReference type="InterPro" id="IPR000994">
    <property type="entry name" value="Pept_M24"/>
</dbReference>
<name>A0A2H9TJW0_9FUNG</name>
<feature type="domain" description="C6H2-type" evidence="11">
    <location>
        <begin position="5"/>
        <end position="59"/>
    </location>
</feature>
<keyword evidence="7" id="KW-0862">Zinc</keyword>
<dbReference type="SUPFAM" id="SSF55920">
    <property type="entry name" value="Creatinase/aminopeptidase"/>
    <property type="match status" value="1"/>
</dbReference>
<reference evidence="12 13" key="1">
    <citation type="submission" date="2016-10" db="EMBL/GenBank/DDBJ databases">
        <title>The genome of Paramicrosporidium saccamoebae is the missing link in understanding Cryptomycota and Microsporidia evolution.</title>
        <authorList>
            <person name="Quandt C.A."/>
            <person name="Beaudet D."/>
            <person name="Corsaro D."/>
            <person name="Michel R."/>
            <person name="Corradi N."/>
            <person name="James T."/>
        </authorList>
    </citation>
    <scope>NUCLEOTIDE SEQUENCE [LARGE SCALE GENOMIC DNA]</scope>
    <source>
        <strain evidence="12 13">KSL3</strain>
    </source>
</reference>
<keyword evidence="2 8" id="KW-0963">Cytoplasm</keyword>
<dbReference type="OrthoDB" id="3209743at2759"/>
<proteinExistence type="inferred from homology"/>
<dbReference type="HAMAP" id="MF_01974">
    <property type="entry name" value="MetAP_1"/>
    <property type="match status" value="1"/>
</dbReference>
<dbReference type="GO" id="GO:0004239">
    <property type="term" value="F:initiator methionyl aminopeptidase activity"/>
    <property type="evidence" value="ECO:0007669"/>
    <property type="project" value="UniProtKB-UniRule"/>
</dbReference>
<dbReference type="EMBL" id="MTSL01000150">
    <property type="protein sequence ID" value="PJF17930.1"/>
    <property type="molecule type" value="Genomic_DNA"/>
</dbReference>
<accession>A0A2H9TJW0</accession>
<dbReference type="STRING" id="1246581.A0A2H9TJW0"/>
<dbReference type="PRINTS" id="PR00599">
    <property type="entry name" value="MAPEPTIDASE"/>
</dbReference>
<dbReference type="Pfam" id="PF15801">
    <property type="entry name" value="zf-C6H2"/>
    <property type="match status" value="1"/>
</dbReference>
<dbReference type="Pfam" id="PF00557">
    <property type="entry name" value="Peptidase_M24"/>
    <property type="match status" value="1"/>
</dbReference>
<feature type="binding site" evidence="8">
    <location>
        <position position="211"/>
    </location>
    <ligand>
        <name>Zn(2+)</name>
        <dbReference type="ChEBI" id="CHEBI:29105"/>
        <label>3</label>
    </ligand>
</feature>
<evidence type="ECO:0000256" key="2">
    <source>
        <dbReference type="ARBA" id="ARBA00022490"/>
    </source>
</evidence>
<evidence type="ECO:0000256" key="5">
    <source>
        <dbReference type="ARBA" id="ARBA00022771"/>
    </source>
</evidence>
<comment type="subunit">
    <text evidence="8">Associates with the 60S ribosomal subunit of the 80S translational complex.</text>
</comment>
<sequence>MSAAATTCGRLECEKPAEMQCPVCQKNGLTLGSFFCSQDCFKACWSTHKLQHPGMYDPFPGFKYTGALRPWPYGPKKTIPRDIPRPDYAETGYPKSEMDLKNKAATTIPIVDSKEQEKIRTVCRLAREVLDAAGRAVRAGVTGDEIDSIVHEETLKRGAYPSPYNYNGFPRSCCVSVNEVICHGIPDTRPFVNGDLVNIDVTLYYDGVHGDLNETYLVGEVDDQGKKLVDCARECLRLAISEVRPGIPYKFLGSVIEKHARLCGFYVVRNFCGHGIGQLFHGPPSVPHYTKNRAVGIIRAGHVFTIEPMINVGAWQDVLWPDNWTAVTVDGKRSAQFEHTLLVTETGCEVLTAGEGEKSIYN</sequence>
<comment type="cofactor">
    <cofactor evidence="10">
        <name>Co(2+)</name>
        <dbReference type="ChEBI" id="CHEBI:48828"/>
    </cofactor>
    <cofactor evidence="10">
        <name>Zn(2+)</name>
        <dbReference type="ChEBI" id="CHEBI:29105"/>
    </cofactor>
    <cofactor evidence="10">
        <name>Mn(2+)</name>
        <dbReference type="ChEBI" id="CHEBI:29035"/>
    </cofactor>
    <cofactor evidence="10">
        <name>Fe(2+)</name>
        <dbReference type="ChEBI" id="CHEBI:29033"/>
    </cofactor>
    <text evidence="10">Binds 2 divalent metal cations per subunit. Has a high-affinity and a low affinity metal-binding site. The true nature of the physiological cofactor is under debate. The enzyme is active with cobalt, zinc, manganese or divalent iron ions.</text>
</comment>
<dbReference type="PROSITE" id="PS52013">
    <property type="entry name" value="ZF_C6H2"/>
    <property type="match status" value="1"/>
</dbReference>
<dbReference type="CDD" id="cd01086">
    <property type="entry name" value="MetAP1"/>
    <property type="match status" value="1"/>
</dbReference>
<keyword evidence="4 8" id="KW-0479">Metal-binding</keyword>
<keyword evidence="13" id="KW-1185">Reference proteome</keyword>
<feature type="binding site" evidence="8">
    <location>
        <position position="281"/>
    </location>
    <ligand>
        <name>a protein</name>
        <dbReference type="ChEBI" id="CHEBI:16541"/>
    </ligand>
    <ligandPart>
        <name>N-terminal L-methionine residue</name>
        <dbReference type="ChEBI" id="CHEBI:64731"/>
    </ligandPart>
</feature>
<dbReference type="InterPro" id="IPR001714">
    <property type="entry name" value="Pept_M24_MAP"/>
</dbReference>
<evidence type="ECO:0000256" key="7">
    <source>
        <dbReference type="ARBA" id="ARBA00022833"/>
    </source>
</evidence>
<dbReference type="GO" id="GO:0008270">
    <property type="term" value="F:zinc ion binding"/>
    <property type="evidence" value="ECO:0007669"/>
    <property type="project" value="UniProtKB-KW"/>
</dbReference>
<feature type="binding site" evidence="8">
    <location>
        <position position="274"/>
    </location>
    <ligand>
        <name>Zn(2+)</name>
        <dbReference type="ChEBI" id="CHEBI:29105"/>
        <label>4</label>
        <note>catalytic</note>
    </ligand>
</feature>
<evidence type="ECO:0000259" key="11">
    <source>
        <dbReference type="PROSITE" id="PS52013"/>
    </source>
</evidence>